<gene>
    <name evidence="2" type="ORF">ACFQ11_18405</name>
</gene>
<evidence type="ECO:0000313" key="3">
    <source>
        <dbReference type="Proteomes" id="UP001596972"/>
    </source>
</evidence>
<accession>A0ABW3ET21</accession>
<feature type="region of interest" description="Disordered" evidence="1">
    <location>
        <begin position="212"/>
        <end position="234"/>
    </location>
</feature>
<reference evidence="3" key="1">
    <citation type="journal article" date="2019" name="Int. J. Syst. Evol. Microbiol.">
        <title>The Global Catalogue of Microorganisms (GCM) 10K type strain sequencing project: providing services to taxonomists for standard genome sequencing and annotation.</title>
        <authorList>
            <consortium name="The Broad Institute Genomics Platform"/>
            <consortium name="The Broad Institute Genome Sequencing Center for Infectious Disease"/>
            <person name="Wu L."/>
            <person name="Ma J."/>
        </authorList>
    </citation>
    <scope>NUCLEOTIDE SEQUENCE [LARGE SCALE GENOMIC DNA]</scope>
    <source>
        <strain evidence="3">JCM 31202</strain>
    </source>
</reference>
<proteinExistence type="predicted"/>
<feature type="compositionally biased region" description="Polar residues" evidence="1">
    <location>
        <begin position="224"/>
        <end position="234"/>
    </location>
</feature>
<evidence type="ECO:0000256" key="1">
    <source>
        <dbReference type="SAM" id="MobiDB-lite"/>
    </source>
</evidence>
<organism evidence="2 3">
    <name type="scientific">Actinomadura sediminis</name>
    <dbReference type="NCBI Taxonomy" id="1038904"/>
    <lineage>
        <taxon>Bacteria</taxon>
        <taxon>Bacillati</taxon>
        <taxon>Actinomycetota</taxon>
        <taxon>Actinomycetes</taxon>
        <taxon>Streptosporangiales</taxon>
        <taxon>Thermomonosporaceae</taxon>
        <taxon>Actinomadura</taxon>
    </lineage>
</organism>
<protein>
    <recommendedName>
        <fullName evidence="4">PspA/IM30 family protein</fullName>
    </recommendedName>
</protein>
<name>A0ABW3ET21_9ACTN</name>
<evidence type="ECO:0000313" key="2">
    <source>
        <dbReference type="EMBL" id="MFD0902377.1"/>
    </source>
</evidence>
<comment type="caution">
    <text evidence="2">The sequence shown here is derived from an EMBL/GenBank/DDBJ whole genome shotgun (WGS) entry which is preliminary data.</text>
</comment>
<dbReference type="EMBL" id="JBHTJA010000034">
    <property type="protein sequence ID" value="MFD0902377.1"/>
    <property type="molecule type" value="Genomic_DNA"/>
</dbReference>
<dbReference type="Proteomes" id="UP001596972">
    <property type="component" value="Unassembled WGS sequence"/>
</dbReference>
<sequence length="234" mass="25389">MTAAILAHVKTLVGELRDQARAAFSTAAGIEQKAVEPARRLSDMTVEETDLMEQEHNLTERLAAVRRRLETLRPEMLAVRQEYDALKAEHAHHAQIGEKAARTADYYERTTIPDVERILAAPPAPVEQPPAGPPPPPRDETALVPVPNDDMFNVIDSTGADWLKAGHPLVTATDVAAPEVDGPRHAKPPKRVDVSGAFKAITGRLVADEPPAISRKAGVHKAITPTSEQNGDRQ</sequence>
<keyword evidence="3" id="KW-1185">Reference proteome</keyword>
<evidence type="ECO:0008006" key="4">
    <source>
        <dbReference type="Google" id="ProtNLM"/>
    </source>
</evidence>
<dbReference type="RefSeq" id="WP_378300092.1">
    <property type="nucleotide sequence ID" value="NZ_JBHTJA010000034.1"/>
</dbReference>